<evidence type="ECO:0000313" key="2">
    <source>
        <dbReference type="Proteomes" id="UP001437256"/>
    </source>
</evidence>
<dbReference type="Proteomes" id="UP001437256">
    <property type="component" value="Unassembled WGS sequence"/>
</dbReference>
<sequence>MRNVIDLQVVETKRRISSPGYRKRLMAVYGPHVVNNPRMRERFTHIHMLVGLGRCVEEQLFTAKPKGIVDHHSWMQRPLSKKHLDYASHDAYLISQLLATFEKRGLTNNSDIVLQSNRYISIWNDKQPRKGDCYRSNPFFPLGIFDYRDDSDEVSARCDGCKRNLSAASFPSVGLDVSGTYCHICDLIPKWKENQRYLDNVRGRK</sequence>
<name>A0ABR2ZYD7_9AGAR</name>
<reference evidence="1 2" key="1">
    <citation type="submission" date="2024-05" db="EMBL/GenBank/DDBJ databases">
        <title>A draft genome resource for the thread blight pathogen Marasmius tenuissimus strain MS-2.</title>
        <authorList>
            <person name="Yulfo-Soto G.E."/>
            <person name="Baruah I.K."/>
            <person name="Amoako-Attah I."/>
            <person name="Bukari Y."/>
            <person name="Meinhardt L.W."/>
            <person name="Bailey B.A."/>
            <person name="Cohen S.P."/>
        </authorList>
    </citation>
    <scope>NUCLEOTIDE SEQUENCE [LARGE SCALE GENOMIC DNA]</scope>
    <source>
        <strain evidence="1 2">MS-2</strain>
    </source>
</reference>
<comment type="caution">
    <text evidence="1">The sequence shown here is derived from an EMBL/GenBank/DDBJ whole genome shotgun (WGS) entry which is preliminary data.</text>
</comment>
<dbReference type="EMBL" id="JBBXMP010000049">
    <property type="protein sequence ID" value="KAL0065307.1"/>
    <property type="molecule type" value="Genomic_DNA"/>
</dbReference>
<protein>
    <submittedName>
        <fullName evidence="1">Uncharacterized protein</fullName>
    </submittedName>
</protein>
<proteinExistence type="predicted"/>
<accession>A0ABR2ZYD7</accession>
<organism evidence="1 2">
    <name type="scientific">Marasmius tenuissimus</name>
    <dbReference type="NCBI Taxonomy" id="585030"/>
    <lineage>
        <taxon>Eukaryota</taxon>
        <taxon>Fungi</taxon>
        <taxon>Dikarya</taxon>
        <taxon>Basidiomycota</taxon>
        <taxon>Agaricomycotina</taxon>
        <taxon>Agaricomycetes</taxon>
        <taxon>Agaricomycetidae</taxon>
        <taxon>Agaricales</taxon>
        <taxon>Marasmiineae</taxon>
        <taxon>Marasmiaceae</taxon>
        <taxon>Marasmius</taxon>
    </lineage>
</organism>
<evidence type="ECO:0000313" key="1">
    <source>
        <dbReference type="EMBL" id="KAL0065307.1"/>
    </source>
</evidence>
<keyword evidence="2" id="KW-1185">Reference proteome</keyword>
<dbReference type="InterPro" id="IPR036397">
    <property type="entry name" value="RNaseH_sf"/>
</dbReference>
<gene>
    <name evidence="1" type="ORF">AAF712_007641</name>
</gene>
<dbReference type="Gene3D" id="3.30.420.10">
    <property type="entry name" value="Ribonuclease H-like superfamily/Ribonuclease H"/>
    <property type="match status" value="1"/>
</dbReference>